<feature type="region of interest" description="Disordered" evidence="1">
    <location>
        <begin position="47"/>
        <end position="84"/>
    </location>
</feature>
<dbReference type="PANTHER" id="PTHR28142">
    <property type="entry name" value="MITOCHONDRIAL INNER MEMBRANE I-AAA PROTEASE SUPERCOMPLEX SUBUNIT MGR3-RELATED"/>
    <property type="match status" value="1"/>
</dbReference>
<evidence type="ECO:0008006" key="4">
    <source>
        <dbReference type="Google" id="ProtNLM"/>
    </source>
</evidence>
<dbReference type="Proteomes" id="UP000077521">
    <property type="component" value="Unassembled WGS sequence"/>
</dbReference>
<evidence type="ECO:0000256" key="1">
    <source>
        <dbReference type="SAM" id="MobiDB-lite"/>
    </source>
</evidence>
<accession>A0A177TCJ6</accession>
<dbReference type="AlphaFoldDB" id="A0A177TCJ6"/>
<reference evidence="2" key="1">
    <citation type="submission" date="2016-04" db="EMBL/GenBank/DDBJ databases">
        <authorList>
            <person name="Nguyen H.D."/>
            <person name="Samba Siva P."/>
            <person name="Cullis J."/>
            <person name="Levesque C.A."/>
            <person name="Hambleton S."/>
        </authorList>
    </citation>
    <scope>NUCLEOTIDE SEQUENCE</scope>
    <source>
        <strain evidence="2">DAOMC 236416</strain>
    </source>
</reference>
<sequence length="548" mass="58418">MLANSTASSVLSLPLRVASAPSPASRAGTSLLATAGRRRLPFPHQVRYASTQQDSSTSAPSLASRASARVSAGTSAGPGSSGPGGMPKVSTTFIVLSSLGVLATGYGVWEYYQSLNAWPRELRDDLRNALLARDRGDTKRASDHFKKVLLAARGMVGLPSSPLGSNATLKTSGIAIAYAAMLESDGALDEAYKVYAEALDEVLLRGNFAPEDSSTSTSKAAAERAQGSRQYEKVRSPEERMRAVAIAQRLGDLALRPEVRDQLVNAGQWSSDPAEEHLKWSVEELLRLVNLVDTKTKTRLTADKVDAVLLSDLSLPPWVSTTDLGASLEALGAFYASRSNVEYAVPLFLQALALLLPPTKPSQGADKESGALAAKLNGGASRPEPTPSDRCHAGVIMNNLAQLFVQVSDSSPLRQAPSSAGSSQASPIGSMEQGLAWASKGLEIVQSTQARCGWVDSQRDGVGVSLKSTGQEEQDRVRAECARAQVTLLYNLGLINEMSKDVPAARHFFQRAYAEAERYGFRDARSRSAQGLARLERLKRKGSLSSFA</sequence>
<proteinExistence type="predicted"/>
<keyword evidence="3" id="KW-1185">Reference proteome</keyword>
<reference evidence="2" key="2">
    <citation type="journal article" date="2019" name="IMA Fungus">
        <title>Genome sequencing and comparison of five Tilletia species to identify candidate genes for the detection of regulated species infecting wheat.</title>
        <authorList>
            <person name="Nguyen H.D.T."/>
            <person name="Sultana T."/>
            <person name="Kesanakurti P."/>
            <person name="Hambleton S."/>
        </authorList>
    </citation>
    <scope>NUCLEOTIDE SEQUENCE</scope>
    <source>
        <strain evidence="2">DAOMC 236416</strain>
    </source>
</reference>
<dbReference type="EMBL" id="LWDF02000272">
    <property type="protein sequence ID" value="KAE8250916.1"/>
    <property type="molecule type" value="Genomic_DNA"/>
</dbReference>
<evidence type="ECO:0000313" key="2">
    <source>
        <dbReference type="EMBL" id="KAE8250916.1"/>
    </source>
</evidence>
<dbReference type="InterPro" id="IPR011990">
    <property type="entry name" value="TPR-like_helical_dom_sf"/>
</dbReference>
<name>A0A177TCJ6_9BASI</name>
<feature type="compositionally biased region" description="Low complexity" evidence="1">
    <location>
        <begin position="55"/>
        <end position="78"/>
    </location>
</feature>
<dbReference type="InterPro" id="IPR040201">
    <property type="entry name" value="Mrg3-like"/>
</dbReference>
<dbReference type="PANTHER" id="PTHR28142:SF1">
    <property type="entry name" value="MITOCHONDRIAL INNER MEMBRANE I-AAA PROTEASE SUPERCOMPLEX SUBUNIT MGR3-RELATED"/>
    <property type="match status" value="1"/>
</dbReference>
<comment type="caution">
    <text evidence="2">The sequence shown here is derived from an EMBL/GenBank/DDBJ whole genome shotgun (WGS) entry which is preliminary data.</text>
</comment>
<gene>
    <name evidence="2" type="ORF">A4X13_0g4257</name>
</gene>
<evidence type="ECO:0000313" key="3">
    <source>
        <dbReference type="Proteomes" id="UP000077521"/>
    </source>
</evidence>
<feature type="region of interest" description="Disordered" evidence="1">
    <location>
        <begin position="210"/>
        <end position="236"/>
    </location>
</feature>
<protein>
    <recommendedName>
        <fullName evidence="4">TPR repeat-containing protein</fullName>
    </recommendedName>
</protein>
<organism evidence="2 3">
    <name type="scientific">Tilletia indica</name>
    <dbReference type="NCBI Taxonomy" id="43049"/>
    <lineage>
        <taxon>Eukaryota</taxon>
        <taxon>Fungi</taxon>
        <taxon>Dikarya</taxon>
        <taxon>Basidiomycota</taxon>
        <taxon>Ustilaginomycotina</taxon>
        <taxon>Exobasidiomycetes</taxon>
        <taxon>Tilletiales</taxon>
        <taxon>Tilletiaceae</taxon>
        <taxon>Tilletia</taxon>
    </lineage>
</organism>
<dbReference type="Gene3D" id="1.25.40.10">
    <property type="entry name" value="Tetratricopeptide repeat domain"/>
    <property type="match status" value="1"/>
</dbReference>